<organism evidence="1 2">
    <name type="scientific">Paraflavisolibacter caeni</name>
    <dbReference type="NCBI Taxonomy" id="2982496"/>
    <lineage>
        <taxon>Bacteria</taxon>
        <taxon>Pseudomonadati</taxon>
        <taxon>Bacteroidota</taxon>
        <taxon>Chitinophagia</taxon>
        <taxon>Chitinophagales</taxon>
        <taxon>Chitinophagaceae</taxon>
        <taxon>Paraflavisolibacter</taxon>
    </lineage>
</organism>
<dbReference type="EMBL" id="JAOTIF010000009">
    <property type="protein sequence ID" value="MCU7550054.1"/>
    <property type="molecule type" value="Genomic_DNA"/>
</dbReference>
<gene>
    <name evidence="1" type="ORF">OCK74_13085</name>
</gene>
<keyword evidence="2" id="KW-1185">Reference proteome</keyword>
<protein>
    <submittedName>
        <fullName evidence="1">Uncharacterized protein</fullName>
    </submittedName>
</protein>
<dbReference type="AlphaFoldDB" id="A0A9X2XVF6"/>
<sequence length="88" mass="10622">MRTLTLHQFDTLCEEEKIILIDDHGVYLDVYRRSEGCKVGLFKLWDFYCEVWFHKKSNKIHKVKAFSNYKKLDLYLDQVDINSIYSLL</sequence>
<comment type="caution">
    <text evidence="1">The sequence shown here is derived from an EMBL/GenBank/DDBJ whole genome shotgun (WGS) entry which is preliminary data.</text>
</comment>
<evidence type="ECO:0000313" key="2">
    <source>
        <dbReference type="Proteomes" id="UP001155483"/>
    </source>
</evidence>
<reference evidence="1" key="1">
    <citation type="submission" date="2022-09" db="EMBL/GenBank/DDBJ databases">
        <authorList>
            <person name="Yuan C."/>
            <person name="Ke Z."/>
        </authorList>
    </citation>
    <scope>NUCLEOTIDE SEQUENCE</scope>
    <source>
        <strain evidence="1">LB-8</strain>
    </source>
</reference>
<reference evidence="1" key="2">
    <citation type="submission" date="2023-04" db="EMBL/GenBank/DDBJ databases">
        <title>Paracnuella aquatica gen. nov., sp. nov., a member of the family Chitinophagaceae isolated from a hot spring.</title>
        <authorList>
            <person name="Wang C."/>
        </authorList>
    </citation>
    <scope>NUCLEOTIDE SEQUENCE</scope>
    <source>
        <strain evidence="1">LB-8</strain>
    </source>
</reference>
<proteinExistence type="predicted"/>
<dbReference type="Proteomes" id="UP001155483">
    <property type="component" value="Unassembled WGS sequence"/>
</dbReference>
<dbReference type="RefSeq" id="WP_279297494.1">
    <property type="nucleotide sequence ID" value="NZ_JAOTIF010000009.1"/>
</dbReference>
<accession>A0A9X2XVF6</accession>
<name>A0A9X2XVF6_9BACT</name>
<evidence type="ECO:0000313" key="1">
    <source>
        <dbReference type="EMBL" id="MCU7550054.1"/>
    </source>
</evidence>